<keyword evidence="3 5" id="KW-0378">Hydrolase</keyword>
<evidence type="ECO:0000313" key="6">
    <source>
        <dbReference type="Proteomes" id="UP000305202"/>
    </source>
</evidence>
<dbReference type="EMBL" id="SZPQ01000001">
    <property type="protein sequence ID" value="TKI08871.1"/>
    <property type="molecule type" value="Genomic_DNA"/>
</dbReference>
<dbReference type="SUPFAM" id="SSF53474">
    <property type="entry name" value="alpha/beta-Hydrolases"/>
    <property type="match status" value="1"/>
</dbReference>
<dbReference type="GO" id="GO:0016787">
    <property type="term" value="F:hydrolase activity"/>
    <property type="evidence" value="ECO:0007669"/>
    <property type="project" value="UniProtKB-KW"/>
</dbReference>
<dbReference type="InterPro" id="IPR029058">
    <property type="entry name" value="AB_hydrolase_fold"/>
</dbReference>
<dbReference type="RefSeq" id="WP_136988232.1">
    <property type="nucleotide sequence ID" value="NZ_SZPQ01000001.1"/>
</dbReference>
<keyword evidence="6" id="KW-1185">Reference proteome</keyword>
<dbReference type="PANTHER" id="PTHR21661:SF35">
    <property type="entry name" value="EPOXIDE HYDROLASE"/>
    <property type="match status" value="1"/>
</dbReference>
<dbReference type="Pfam" id="PF06441">
    <property type="entry name" value="EHN"/>
    <property type="match status" value="1"/>
</dbReference>
<organism evidence="5 6">
    <name type="scientific">Martelella alba</name>
    <dbReference type="NCBI Taxonomy" id="2590451"/>
    <lineage>
        <taxon>Bacteria</taxon>
        <taxon>Pseudomonadati</taxon>
        <taxon>Pseudomonadota</taxon>
        <taxon>Alphaproteobacteria</taxon>
        <taxon>Hyphomicrobiales</taxon>
        <taxon>Aurantimonadaceae</taxon>
        <taxon>Martelella</taxon>
    </lineage>
</organism>
<gene>
    <name evidence="5" type="ORF">FCN80_02125</name>
</gene>
<dbReference type="PANTHER" id="PTHR21661">
    <property type="entry name" value="EPOXIDE HYDROLASE 1-RELATED"/>
    <property type="match status" value="1"/>
</dbReference>
<evidence type="ECO:0000313" key="5">
    <source>
        <dbReference type="EMBL" id="TKI08871.1"/>
    </source>
</evidence>
<dbReference type="InterPro" id="IPR016292">
    <property type="entry name" value="Epoxide_hydrolase"/>
</dbReference>
<dbReference type="InterPro" id="IPR000639">
    <property type="entry name" value="Epox_hydrolase-like"/>
</dbReference>
<keyword evidence="2" id="KW-0058">Aromatic hydrocarbons catabolism</keyword>
<dbReference type="InterPro" id="IPR010497">
    <property type="entry name" value="Epoxide_hydro_N"/>
</dbReference>
<dbReference type="PIRSF" id="PIRSF001112">
    <property type="entry name" value="Epoxide_hydrolase"/>
    <property type="match status" value="1"/>
</dbReference>
<name>A0ABY2SUR0_9HYPH</name>
<comment type="similarity">
    <text evidence="1">Belongs to the peptidase S33 family.</text>
</comment>
<dbReference type="Proteomes" id="UP000305202">
    <property type="component" value="Unassembled WGS sequence"/>
</dbReference>
<accession>A0ABY2SUR0</accession>
<evidence type="ECO:0000256" key="2">
    <source>
        <dbReference type="ARBA" id="ARBA00022797"/>
    </source>
</evidence>
<proteinExistence type="inferred from homology"/>
<dbReference type="PRINTS" id="PR00412">
    <property type="entry name" value="EPOXHYDRLASE"/>
</dbReference>
<feature type="domain" description="Epoxide hydrolase N-terminal" evidence="4">
    <location>
        <begin position="5"/>
        <end position="107"/>
    </location>
</feature>
<evidence type="ECO:0000256" key="1">
    <source>
        <dbReference type="ARBA" id="ARBA00010088"/>
    </source>
</evidence>
<comment type="caution">
    <text evidence="5">The sequence shown here is derived from an EMBL/GenBank/DDBJ whole genome shotgun (WGS) entry which is preliminary data.</text>
</comment>
<protein>
    <submittedName>
        <fullName evidence="5">Epoxide hydrolase</fullName>
    </submittedName>
</protein>
<reference evidence="5 6" key="1">
    <citation type="submission" date="2019-04" db="EMBL/GenBank/DDBJ databases">
        <authorList>
            <person name="Li M."/>
            <person name="Gao C."/>
        </authorList>
    </citation>
    <scope>NUCLEOTIDE SEQUENCE [LARGE SCALE GENOMIC DNA]</scope>
    <source>
        <strain evidence="5 6">BGMRC 2031</strain>
    </source>
</reference>
<sequence length="381" mass="43900">MAVQNPFKIHIPEEDINDLKKRLVNIRWGSVSSHDWDSGTPSRFLKPLMDYWEDGYDWREQERLINQYPQYMTEIEGHNIHYFYIKGKGSSSVPLILTHGWPDSFMRYIKLIPYLNDPERYGGRAQDSFDLIIPSLSGFGFSSCAGGKSLNNAQIAHIWFKLMTNTLGYHSFFAHGGDIGSGVTRYLAQYYPEHLRAIHVVDVGIIRDLLTSQSLDSLTAEQQNYKKEASNWMMKEGGYMSIQATKPQTLSFGLNNSPVGLAAWIVEKFNSWGNQKTDLFERFQRDDILTNIALYWFTQTIGSSVAVYRANTTTLPSHIPPKTPIGVSCFKDDILLPPRDWVSEKYNLCYWSELQMGGHFAAMEYPEKYANELKTFFRKFR</sequence>
<evidence type="ECO:0000256" key="3">
    <source>
        <dbReference type="ARBA" id="ARBA00022801"/>
    </source>
</evidence>
<dbReference type="Gene3D" id="3.40.50.1820">
    <property type="entry name" value="alpha/beta hydrolase"/>
    <property type="match status" value="1"/>
</dbReference>
<evidence type="ECO:0000259" key="4">
    <source>
        <dbReference type="Pfam" id="PF06441"/>
    </source>
</evidence>